<dbReference type="EMBL" id="JBHRTR010000029">
    <property type="protein sequence ID" value="MFC3229027.1"/>
    <property type="molecule type" value="Genomic_DNA"/>
</dbReference>
<comment type="caution">
    <text evidence="1">The sequence shown here is derived from an EMBL/GenBank/DDBJ whole genome shotgun (WGS) entry which is preliminary data.</text>
</comment>
<dbReference type="Proteomes" id="UP001595528">
    <property type="component" value="Unassembled WGS sequence"/>
</dbReference>
<accession>A0ABV7L343</accession>
<protein>
    <recommendedName>
        <fullName evidence="3">Rap1a immunity protein domain-containing protein</fullName>
    </recommendedName>
</protein>
<sequence>MADLLSICAGSPANCAQFVDGVLEAARVIQANEDRGAEGRLTVLCRPLVRHSASDLVARIRSRIEELPGEADKPAALLIIQAANDAAPC</sequence>
<keyword evidence="2" id="KW-1185">Reference proteome</keyword>
<dbReference type="RefSeq" id="WP_379902803.1">
    <property type="nucleotide sequence ID" value="NZ_JBHRTR010000029.1"/>
</dbReference>
<evidence type="ECO:0000313" key="2">
    <source>
        <dbReference type="Proteomes" id="UP001595528"/>
    </source>
</evidence>
<reference evidence="2" key="1">
    <citation type="journal article" date="2019" name="Int. J. Syst. Evol. Microbiol.">
        <title>The Global Catalogue of Microorganisms (GCM) 10K type strain sequencing project: providing services to taxonomists for standard genome sequencing and annotation.</title>
        <authorList>
            <consortium name="The Broad Institute Genomics Platform"/>
            <consortium name="The Broad Institute Genome Sequencing Center for Infectious Disease"/>
            <person name="Wu L."/>
            <person name="Ma J."/>
        </authorList>
    </citation>
    <scope>NUCLEOTIDE SEQUENCE [LARGE SCALE GENOMIC DNA]</scope>
    <source>
        <strain evidence="2">KCTC 42964</strain>
    </source>
</reference>
<gene>
    <name evidence="1" type="ORF">ACFOGJ_17410</name>
</gene>
<proteinExistence type="predicted"/>
<evidence type="ECO:0000313" key="1">
    <source>
        <dbReference type="EMBL" id="MFC3229027.1"/>
    </source>
</evidence>
<evidence type="ECO:0008006" key="3">
    <source>
        <dbReference type="Google" id="ProtNLM"/>
    </source>
</evidence>
<organism evidence="1 2">
    <name type="scientific">Marinibaculum pumilum</name>
    <dbReference type="NCBI Taxonomy" id="1766165"/>
    <lineage>
        <taxon>Bacteria</taxon>
        <taxon>Pseudomonadati</taxon>
        <taxon>Pseudomonadota</taxon>
        <taxon>Alphaproteobacteria</taxon>
        <taxon>Rhodospirillales</taxon>
        <taxon>Rhodospirillaceae</taxon>
        <taxon>Marinibaculum</taxon>
    </lineage>
</organism>
<name>A0ABV7L343_9PROT</name>